<proteinExistence type="predicted"/>
<dbReference type="PROSITE" id="PS50977">
    <property type="entry name" value="HTH_TETR_2"/>
    <property type="match status" value="1"/>
</dbReference>
<evidence type="ECO:0000256" key="1">
    <source>
        <dbReference type="ARBA" id="ARBA00023015"/>
    </source>
</evidence>
<dbReference type="EMBL" id="CP104964">
    <property type="protein sequence ID" value="UXN68042.1"/>
    <property type="molecule type" value="Genomic_DNA"/>
</dbReference>
<dbReference type="SUPFAM" id="SSF48498">
    <property type="entry name" value="Tetracyclin repressor-like, C-terminal domain"/>
    <property type="match status" value="1"/>
</dbReference>
<feature type="DNA-binding region" description="H-T-H motif" evidence="4">
    <location>
        <begin position="32"/>
        <end position="51"/>
    </location>
</feature>
<dbReference type="Gene3D" id="1.10.357.10">
    <property type="entry name" value="Tetracycline Repressor, domain 2"/>
    <property type="match status" value="1"/>
</dbReference>
<dbReference type="InterPro" id="IPR001647">
    <property type="entry name" value="HTH_TetR"/>
</dbReference>
<dbReference type="Pfam" id="PF00440">
    <property type="entry name" value="TetR_N"/>
    <property type="match status" value="1"/>
</dbReference>
<dbReference type="PRINTS" id="PR00455">
    <property type="entry name" value="HTHTETR"/>
</dbReference>
<dbReference type="InterPro" id="IPR036271">
    <property type="entry name" value="Tet_transcr_reg_TetR-rel_C_sf"/>
</dbReference>
<geneLocation type="plasmid" evidence="6 7">
    <name>p_unnamed1</name>
</geneLocation>
<evidence type="ECO:0000256" key="3">
    <source>
        <dbReference type="ARBA" id="ARBA00023163"/>
    </source>
</evidence>
<dbReference type="Proteomes" id="UP001061862">
    <property type="component" value="Plasmid p_unnamed1"/>
</dbReference>
<evidence type="ECO:0000256" key="4">
    <source>
        <dbReference type="PROSITE-ProRule" id="PRU00335"/>
    </source>
</evidence>
<keyword evidence="1" id="KW-0805">Transcription regulation</keyword>
<protein>
    <submittedName>
        <fullName evidence="6">TetR/AcrR family transcriptional regulator</fullName>
    </submittedName>
</protein>
<reference evidence="6 7" key="1">
    <citation type="submission" date="2022-09" db="EMBL/GenBank/DDBJ databases">
        <title>Interaction between co-microsymbionts with complementary sets of symbiotic genes in legume-rhizobium systems.</title>
        <authorList>
            <person name="Safronova V."/>
            <person name="Sazanova A."/>
            <person name="Afonin A."/>
            <person name="Chirak E."/>
        </authorList>
    </citation>
    <scope>NUCLEOTIDE SEQUENCE [LARGE SCALE GENOMIC DNA]</scope>
    <source>
        <strain evidence="6 7">A18/4-1</strain>
        <plasmid evidence="6 7">p_unnamed1</plasmid>
    </source>
</reference>
<gene>
    <name evidence="6" type="ORF">N8A98_00545</name>
</gene>
<organism evidence="6 7">
    <name type="scientific">Devosia neptuniae</name>
    <dbReference type="NCBI Taxonomy" id="191302"/>
    <lineage>
        <taxon>Bacteria</taxon>
        <taxon>Pseudomonadati</taxon>
        <taxon>Pseudomonadota</taxon>
        <taxon>Alphaproteobacteria</taxon>
        <taxon>Hyphomicrobiales</taxon>
        <taxon>Devosiaceae</taxon>
        <taxon>Devosia</taxon>
    </lineage>
</organism>
<keyword evidence="7" id="KW-1185">Reference proteome</keyword>
<dbReference type="PANTHER" id="PTHR47506">
    <property type="entry name" value="TRANSCRIPTIONAL REGULATORY PROTEIN"/>
    <property type="match status" value="1"/>
</dbReference>
<sequence length="194" mass="20896">MRVSRAQAKANRENVVNVASKLFREHGFNGIGLSDLMKGAGLTQGGFYKQFSSKDDLIVEASASALENSKSRWVDLAAGSSDPRRALLSFYLSATHLQERAEGCVIASLAPDAARHSPELRQTFQAGIERHLELLDQLVSVAPGEDMRERSMITLSTMVGALVIARAVDDEQVSNHFLSAALGELLKSTPDAAA</sequence>
<evidence type="ECO:0000313" key="7">
    <source>
        <dbReference type="Proteomes" id="UP001061862"/>
    </source>
</evidence>
<keyword evidence="2 4" id="KW-0238">DNA-binding</keyword>
<feature type="domain" description="HTH tetR-type" evidence="5">
    <location>
        <begin position="9"/>
        <end position="69"/>
    </location>
</feature>
<evidence type="ECO:0000256" key="2">
    <source>
        <dbReference type="ARBA" id="ARBA00023125"/>
    </source>
</evidence>
<dbReference type="InterPro" id="IPR009057">
    <property type="entry name" value="Homeodomain-like_sf"/>
</dbReference>
<keyword evidence="6" id="KW-0614">Plasmid</keyword>
<accession>A0ABY6C7C3</accession>
<evidence type="ECO:0000259" key="5">
    <source>
        <dbReference type="PROSITE" id="PS50977"/>
    </source>
</evidence>
<dbReference type="Gene3D" id="1.10.10.60">
    <property type="entry name" value="Homeodomain-like"/>
    <property type="match status" value="1"/>
</dbReference>
<name>A0ABY6C7C3_9HYPH</name>
<evidence type="ECO:0000313" key="6">
    <source>
        <dbReference type="EMBL" id="UXN68042.1"/>
    </source>
</evidence>
<dbReference type="PANTHER" id="PTHR47506:SF7">
    <property type="entry name" value="TRANSCRIPTIONAL REGULATORY PROTEIN"/>
    <property type="match status" value="1"/>
</dbReference>
<dbReference type="RefSeq" id="WP_262165663.1">
    <property type="nucleotide sequence ID" value="NZ_CP104964.1"/>
</dbReference>
<dbReference type="SUPFAM" id="SSF46689">
    <property type="entry name" value="Homeodomain-like"/>
    <property type="match status" value="1"/>
</dbReference>
<keyword evidence="3" id="KW-0804">Transcription</keyword>